<reference evidence="3" key="1">
    <citation type="journal article" date="2019" name="Int. J. Syst. Evol. Microbiol.">
        <title>The Global Catalogue of Microorganisms (GCM) 10K type strain sequencing project: providing services to taxonomists for standard genome sequencing and annotation.</title>
        <authorList>
            <consortium name="The Broad Institute Genomics Platform"/>
            <consortium name="The Broad Institute Genome Sequencing Center for Infectious Disease"/>
            <person name="Wu L."/>
            <person name="Ma J."/>
        </authorList>
    </citation>
    <scope>NUCLEOTIDE SEQUENCE [LARGE SCALE GENOMIC DNA]</scope>
    <source>
        <strain evidence="3">JCM 3369</strain>
    </source>
</reference>
<feature type="transmembrane region" description="Helical" evidence="1">
    <location>
        <begin position="184"/>
        <end position="202"/>
    </location>
</feature>
<accession>A0ABW2CFK4</accession>
<comment type="caution">
    <text evidence="2">The sequence shown here is derived from an EMBL/GenBank/DDBJ whole genome shotgun (WGS) entry which is preliminary data.</text>
</comment>
<feature type="transmembrane region" description="Helical" evidence="1">
    <location>
        <begin position="260"/>
        <end position="277"/>
    </location>
</feature>
<dbReference type="RefSeq" id="WP_160824095.1">
    <property type="nucleotide sequence ID" value="NZ_JBHSXE010000001.1"/>
</dbReference>
<evidence type="ECO:0008006" key="4">
    <source>
        <dbReference type="Google" id="ProtNLM"/>
    </source>
</evidence>
<gene>
    <name evidence="2" type="ORF">ACFQKB_06880</name>
</gene>
<dbReference type="Proteomes" id="UP001596380">
    <property type="component" value="Unassembled WGS sequence"/>
</dbReference>
<keyword evidence="1" id="KW-0812">Transmembrane</keyword>
<dbReference type="EMBL" id="JBHSXS010000002">
    <property type="protein sequence ID" value="MFC6879488.1"/>
    <property type="molecule type" value="Genomic_DNA"/>
</dbReference>
<feature type="transmembrane region" description="Helical" evidence="1">
    <location>
        <begin position="100"/>
        <end position="127"/>
    </location>
</feature>
<organism evidence="2 3">
    <name type="scientific">Actinomadura yumaensis</name>
    <dbReference type="NCBI Taxonomy" id="111807"/>
    <lineage>
        <taxon>Bacteria</taxon>
        <taxon>Bacillati</taxon>
        <taxon>Actinomycetota</taxon>
        <taxon>Actinomycetes</taxon>
        <taxon>Streptosporangiales</taxon>
        <taxon>Thermomonosporaceae</taxon>
        <taxon>Actinomadura</taxon>
    </lineage>
</organism>
<feature type="transmembrane region" description="Helical" evidence="1">
    <location>
        <begin position="233"/>
        <end position="254"/>
    </location>
</feature>
<evidence type="ECO:0000313" key="3">
    <source>
        <dbReference type="Proteomes" id="UP001596380"/>
    </source>
</evidence>
<name>A0ABW2CFK4_9ACTN</name>
<keyword evidence="3" id="KW-1185">Reference proteome</keyword>
<keyword evidence="1" id="KW-0472">Membrane</keyword>
<evidence type="ECO:0000313" key="2">
    <source>
        <dbReference type="EMBL" id="MFC6879488.1"/>
    </source>
</evidence>
<sequence length="284" mass="30808">MNALERRYRRLLLAYPRDYRRANGEQLVATLLETGPDRRVPRAREAVALVSGGLGERAHAAVAGPRPWWVDGLHLALPPLILAGAVSSYWSIFNHPWSGALFVLSMLAVVLGWVRVALPFALVPALLASTPYPALGDPTWGWLQPLAYGFGGRAWSNLLLLWAAVGLLAVLAVRGDRLRRRSPLWLAGVLAVVAYGVLVATTGPWWTLTRAGVEIALLGVGVAATLRTRDARWAVAASAYLLCAMAPLVQYPIILSWRSASYWGLLLGLTFATAVLARRPVRVG</sequence>
<proteinExistence type="predicted"/>
<keyword evidence="1" id="KW-1133">Transmembrane helix</keyword>
<feature type="transmembrane region" description="Helical" evidence="1">
    <location>
        <begin position="147"/>
        <end position="172"/>
    </location>
</feature>
<feature type="transmembrane region" description="Helical" evidence="1">
    <location>
        <begin position="208"/>
        <end position="226"/>
    </location>
</feature>
<evidence type="ECO:0000256" key="1">
    <source>
        <dbReference type="SAM" id="Phobius"/>
    </source>
</evidence>
<protein>
    <recommendedName>
        <fullName evidence="4">Integral membrane protein</fullName>
    </recommendedName>
</protein>